<dbReference type="Gene3D" id="2.40.420.20">
    <property type="match status" value="1"/>
</dbReference>
<evidence type="ECO:0000256" key="4">
    <source>
        <dbReference type="SAM" id="Coils"/>
    </source>
</evidence>
<dbReference type="InterPro" id="IPR058625">
    <property type="entry name" value="MdtA-like_BSH"/>
</dbReference>
<keyword evidence="9" id="KW-1185">Reference proteome</keyword>
<keyword evidence="5" id="KW-0812">Transmembrane</keyword>
<dbReference type="OrthoDB" id="5730196at2"/>
<dbReference type="Gene3D" id="2.40.50.100">
    <property type="match status" value="2"/>
</dbReference>
<dbReference type="AlphaFoldDB" id="A0A5P9NHC8"/>
<evidence type="ECO:0000313" key="9">
    <source>
        <dbReference type="Proteomes" id="UP000326287"/>
    </source>
</evidence>
<organism evidence="8 9">
    <name type="scientific">Halioglobus maricola</name>
    <dbReference type="NCBI Taxonomy" id="2601894"/>
    <lineage>
        <taxon>Bacteria</taxon>
        <taxon>Pseudomonadati</taxon>
        <taxon>Pseudomonadota</taxon>
        <taxon>Gammaproteobacteria</taxon>
        <taxon>Cellvibrionales</taxon>
        <taxon>Halieaceae</taxon>
        <taxon>Halioglobus</taxon>
    </lineage>
</organism>
<comment type="similarity">
    <text evidence="2">Belongs to the membrane fusion protein (MFP) (TC 8.A.1) family.</text>
</comment>
<dbReference type="NCBIfam" id="TIGR01730">
    <property type="entry name" value="RND_mfp"/>
    <property type="match status" value="1"/>
</dbReference>
<dbReference type="InterPro" id="IPR006143">
    <property type="entry name" value="RND_pump_MFP"/>
</dbReference>
<keyword evidence="4" id="KW-0175">Coiled coil</keyword>
<feature type="coiled-coil region" evidence="4">
    <location>
        <begin position="137"/>
        <end position="164"/>
    </location>
</feature>
<dbReference type="PANTHER" id="PTHR30469:SF12">
    <property type="entry name" value="MULTIDRUG RESISTANCE PROTEIN MDTA"/>
    <property type="match status" value="1"/>
</dbReference>
<dbReference type="GO" id="GO:1990281">
    <property type="term" value="C:efflux pump complex"/>
    <property type="evidence" value="ECO:0007669"/>
    <property type="project" value="TreeGrafter"/>
</dbReference>
<dbReference type="GO" id="GO:0015562">
    <property type="term" value="F:efflux transmembrane transporter activity"/>
    <property type="evidence" value="ECO:0007669"/>
    <property type="project" value="TreeGrafter"/>
</dbReference>
<dbReference type="EMBL" id="CP036422">
    <property type="protein sequence ID" value="QFU75230.1"/>
    <property type="molecule type" value="Genomic_DNA"/>
</dbReference>
<keyword evidence="3" id="KW-0813">Transport</keyword>
<dbReference type="Pfam" id="PF25917">
    <property type="entry name" value="BSH_RND"/>
    <property type="match status" value="1"/>
</dbReference>
<gene>
    <name evidence="8" type="ORF">EY643_05955</name>
</gene>
<comment type="subcellular location">
    <subcellularLocation>
        <location evidence="1">Cell envelope</location>
    </subcellularLocation>
</comment>
<reference evidence="8 9" key="1">
    <citation type="submission" date="2019-02" db="EMBL/GenBank/DDBJ databases">
        <authorList>
            <person name="Li S.-H."/>
        </authorList>
    </citation>
    <scope>NUCLEOTIDE SEQUENCE [LARGE SCALE GENOMIC DNA]</scope>
    <source>
        <strain evidence="8 9">IMCC14385</strain>
    </source>
</reference>
<evidence type="ECO:0000256" key="5">
    <source>
        <dbReference type="SAM" id="Phobius"/>
    </source>
</evidence>
<evidence type="ECO:0000313" key="8">
    <source>
        <dbReference type="EMBL" id="QFU75230.1"/>
    </source>
</evidence>
<dbReference type="SUPFAM" id="SSF111369">
    <property type="entry name" value="HlyD-like secretion proteins"/>
    <property type="match status" value="1"/>
</dbReference>
<keyword evidence="5" id="KW-0472">Membrane</keyword>
<feature type="domain" description="Multidrug resistance protein MdtA-like C-terminal permuted SH3" evidence="7">
    <location>
        <begin position="299"/>
        <end position="342"/>
    </location>
</feature>
<feature type="transmembrane region" description="Helical" evidence="5">
    <location>
        <begin position="7"/>
        <end position="26"/>
    </location>
</feature>
<evidence type="ECO:0000256" key="2">
    <source>
        <dbReference type="ARBA" id="ARBA00009477"/>
    </source>
</evidence>
<dbReference type="KEGG" id="halc:EY643_05955"/>
<dbReference type="PANTHER" id="PTHR30469">
    <property type="entry name" value="MULTIDRUG RESISTANCE PROTEIN MDTA"/>
    <property type="match status" value="1"/>
</dbReference>
<evidence type="ECO:0000259" key="7">
    <source>
        <dbReference type="Pfam" id="PF25967"/>
    </source>
</evidence>
<evidence type="ECO:0000256" key="1">
    <source>
        <dbReference type="ARBA" id="ARBA00004196"/>
    </source>
</evidence>
<evidence type="ECO:0000259" key="6">
    <source>
        <dbReference type="Pfam" id="PF25917"/>
    </source>
</evidence>
<protein>
    <submittedName>
        <fullName evidence="8">Efflux RND transporter periplasmic adaptor subunit</fullName>
    </submittedName>
</protein>
<feature type="domain" description="Multidrug resistance protein MdtA-like barrel-sandwich hybrid" evidence="6">
    <location>
        <begin position="70"/>
        <end position="189"/>
    </location>
</feature>
<dbReference type="RefSeq" id="WP_152661336.1">
    <property type="nucleotide sequence ID" value="NZ_CP036422.1"/>
</dbReference>
<dbReference type="Pfam" id="PF25967">
    <property type="entry name" value="RND-MFP_C"/>
    <property type="match status" value="1"/>
</dbReference>
<evidence type="ECO:0000256" key="3">
    <source>
        <dbReference type="ARBA" id="ARBA00022448"/>
    </source>
</evidence>
<dbReference type="InterPro" id="IPR058627">
    <property type="entry name" value="MdtA-like_C"/>
</dbReference>
<sequence>MPKLVKNLLVPIAVVALAALIAYVMLNSRGDLPRRDRAVVAPHVDTLTVEPGPVSVQIHSRGIVTPQYTIELVSEVNGRVVWVDPGFLQGEEVSEGQVLLRVDPIDYEVAVSEARSAVATAELSLREATVLVQKASMAEAEARVAAAKERLRQAQVDLENTEIRAPFNAVVDIKRADLGQYVTMGTALMKLLSTDIAEVRLPILTSDIAFVRAGQNQAITLTASFGKQDLSWEASLTRVERRVDEETRVFYGVAQIENPYDVQLHDQILAHGLFVEAVFPGTAVEDAVRLPRSAVHNSAHVYLVENDQLVRRSVTVLRREGDAVVISDGLAYGDQVVLSRFDLMVEGMVVEAGE</sequence>
<proteinExistence type="inferred from homology"/>
<keyword evidence="5" id="KW-1133">Transmembrane helix</keyword>
<name>A0A5P9NHC8_9GAMM</name>
<accession>A0A5P9NHC8</accession>
<dbReference type="Gene3D" id="1.10.287.470">
    <property type="entry name" value="Helix hairpin bin"/>
    <property type="match status" value="2"/>
</dbReference>
<dbReference type="Gene3D" id="2.40.30.170">
    <property type="match status" value="1"/>
</dbReference>
<dbReference type="Proteomes" id="UP000326287">
    <property type="component" value="Chromosome"/>
</dbReference>